<comment type="caution">
    <text evidence="1">The sequence shown here is derived from an EMBL/GenBank/DDBJ whole genome shotgun (WGS) entry which is preliminary data.</text>
</comment>
<feature type="non-terminal residue" evidence="1">
    <location>
        <position position="37"/>
    </location>
</feature>
<proteinExistence type="predicted"/>
<dbReference type="AlphaFoldDB" id="X0S3E6"/>
<protein>
    <submittedName>
        <fullName evidence="1">Uncharacterized protein</fullName>
    </submittedName>
</protein>
<dbReference type="EMBL" id="BARS01006913">
    <property type="protein sequence ID" value="GAF75539.1"/>
    <property type="molecule type" value="Genomic_DNA"/>
</dbReference>
<organism evidence="1">
    <name type="scientific">marine sediment metagenome</name>
    <dbReference type="NCBI Taxonomy" id="412755"/>
    <lineage>
        <taxon>unclassified sequences</taxon>
        <taxon>metagenomes</taxon>
        <taxon>ecological metagenomes</taxon>
    </lineage>
</organism>
<reference evidence="1" key="1">
    <citation type="journal article" date="2014" name="Front. Microbiol.">
        <title>High frequency of phylogenetically diverse reductive dehalogenase-homologous genes in deep subseafloor sedimentary metagenomes.</title>
        <authorList>
            <person name="Kawai M."/>
            <person name="Futagami T."/>
            <person name="Toyoda A."/>
            <person name="Takaki Y."/>
            <person name="Nishi S."/>
            <person name="Hori S."/>
            <person name="Arai W."/>
            <person name="Tsubouchi T."/>
            <person name="Morono Y."/>
            <person name="Uchiyama I."/>
            <person name="Ito T."/>
            <person name="Fujiyama A."/>
            <person name="Inagaki F."/>
            <person name="Takami H."/>
        </authorList>
    </citation>
    <scope>NUCLEOTIDE SEQUENCE</scope>
    <source>
        <strain evidence="1">Expedition CK06-06</strain>
    </source>
</reference>
<accession>X0S3E6</accession>
<gene>
    <name evidence="1" type="ORF">S01H1_13398</name>
</gene>
<name>X0S3E6_9ZZZZ</name>
<sequence>MERFISKKISSEELSILDNNSEWLGIPKSHLMECAGY</sequence>
<evidence type="ECO:0000313" key="1">
    <source>
        <dbReference type="EMBL" id="GAF75539.1"/>
    </source>
</evidence>